<keyword evidence="2" id="KW-0560">Oxidoreductase</keyword>
<keyword evidence="1" id="KW-0812">Transmembrane</keyword>
<evidence type="ECO:0000313" key="2">
    <source>
        <dbReference type="EMBL" id="SLN20148.1"/>
    </source>
</evidence>
<feature type="transmembrane region" description="Helical" evidence="1">
    <location>
        <begin position="216"/>
        <end position="234"/>
    </location>
</feature>
<evidence type="ECO:0000256" key="1">
    <source>
        <dbReference type="SAM" id="Phobius"/>
    </source>
</evidence>
<accession>A0A1Y5RMT0</accession>
<dbReference type="PANTHER" id="PTHR38457:SF1">
    <property type="entry name" value="REGULATOR ABRB-RELATED"/>
    <property type="match status" value="1"/>
</dbReference>
<sequence>MSPRAASGPRDLPPWLRAALTLALAAAGGGFFAWAGLPLPWMLGAMTATLLAAMRRAPLAAPDRLRGATVAVIGVMLGAGFSGDTLAHFGHWTLSLLGLLACVAISAGAVWLFLIRFGRMDPVTALFSAMPGGIVEMTEIGRQHGADEREIVLAHAARIVLVIALVALWFRVALGLEVRGVAPLNGGETGALDIAILLACGVAGGFLGLRLGLPAPTFLGPMILSAAAHVTGLTEGSPPSWLVICAQVILGAIIGCRFLGVAPREVLRAFALSLGATLIMLAVALGFALGLHRVLGQSAEQVLLAYAPGGLTEMSLVALSMGADVAYIATHHLVRVITLLATAGSLLGWIARQLRDQQASPSSER</sequence>
<dbReference type="AlphaFoldDB" id="A0A1Y5RMT0"/>
<feature type="transmembrane region" description="Helical" evidence="1">
    <location>
        <begin position="151"/>
        <end position="170"/>
    </location>
</feature>
<dbReference type="InterPro" id="IPR007820">
    <property type="entry name" value="AbrB_fam"/>
</dbReference>
<dbReference type="Proteomes" id="UP000193409">
    <property type="component" value="Unassembled WGS sequence"/>
</dbReference>
<dbReference type="NCBIfam" id="TIGR03082">
    <property type="entry name" value="Gneg_AbrB_dup"/>
    <property type="match status" value="1"/>
</dbReference>
<dbReference type="EMBL" id="FWFQ01000003">
    <property type="protein sequence ID" value="SLN20148.1"/>
    <property type="molecule type" value="Genomic_DNA"/>
</dbReference>
<keyword evidence="2" id="KW-0503">Monooxygenase</keyword>
<proteinExistence type="predicted"/>
<feature type="transmembrane region" description="Helical" evidence="1">
    <location>
        <begin position="65"/>
        <end position="83"/>
    </location>
</feature>
<organism evidence="2 3">
    <name type="scientific">Pseudoruegeria aquimaris</name>
    <dbReference type="NCBI Taxonomy" id="393663"/>
    <lineage>
        <taxon>Bacteria</taxon>
        <taxon>Pseudomonadati</taxon>
        <taxon>Pseudomonadota</taxon>
        <taxon>Alphaproteobacteria</taxon>
        <taxon>Rhodobacterales</taxon>
        <taxon>Roseobacteraceae</taxon>
        <taxon>Pseudoruegeria</taxon>
    </lineage>
</organism>
<dbReference type="GO" id="GO:0016020">
    <property type="term" value="C:membrane"/>
    <property type="evidence" value="ECO:0007669"/>
    <property type="project" value="InterPro"/>
</dbReference>
<dbReference type="RefSeq" id="WP_085867287.1">
    <property type="nucleotide sequence ID" value="NZ_FWFQ01000003.1"/>
</dbReference>
<feature type="transmembrane region" description="Helical" evidence="1">
    <location>
        <begin position="240"/>
        <end position="262"/>
    </location>
</feature>
<keyword evidence="3" id="KW-1185">Reference proteome</keyword>
<dbReference type="GO" id="GO:0004497">
    <property type="term" value="F:monooxygenase activity"/>
    <property type="evidence" value="ECO:0007669"/>
    <property type="project" value="UniProtKB-KW"/>
</dbReference>
<dbReference type="Pfam" id="PF05145">
    <property type="entry name" value="AbrB"/>
    <property type="match status" value="1"/>
</dbReference>
<feature type="transmembrane region" description="Helical" evidence="1">
    <location>
        <begin position="20"/>
        <end position="53"/>
    </location>
</feature>
<feature type="transmembrane region" description="Helical" evidence="1">
    <location>
        <begin position="89"/>
        <end position="114"/>
    </location>
</feature>
<dbReference type="OrthoDB" id="7157734at2"/>
<dbReference type="InterPro" id="IPR017516">
    <property type="entry name" value="AbrB_dup"/>
</dbReference>
<feature type="transmembrane region" description="Helical" evidence="1">
    <location>
        <begin position="333"/>
        <end position="351"/>
    </location>
</feature>
<feature type="transmembrane region" description="Helical" evidence="1">
    <location>
        <begin position="269"/>
        <end position="291"/>
    </location>
</feature>
<protein>
    <submittedName>
        <fullName evidence="2">Putative ammonia monooxygenase</fullName>
    </submittedName>
</protein>
<dbReference type="PIRSF" id="PIRSF038991">
    <property type="entry name" value="Protein_AbrB"/>
    <property type="match status" value="1"/>
</dbReference>
<reference evidence="2 3" key="1">
    <citation type="submission" date="2017-03" db="EMBL/GenBank/DDBJ databases">
        <authorList>
            <person name="Afonso C.L."/>
            <person name="Miller P.J."/>
            <person name="Scott M.A."/>
            <person name="Spackman E."/>
            <person name="Goraichik I."/>
            <person name="Dimitrov K.M."/>
            <person name="Suarez D.L."/>
            <person name="Swayne D.E."/>
        </authorList>
    </citation>
    <scope>NUCLEOTIDE SEQUENCE [LARGE SCALE GENOMIC DNA]</scope>
    <source>
        <strain evidence="2 3">CECT 7680</strain>
    </source>
</reference>
<evidence type="ECO:0000313" key="3">
    <source>
        <dbReference type="Proteomes" id="UP000193409"/>
    </source>
</evidence>
<name>A0A1Y5RMT0_9RHOB</name>
<keyword evidence="1" id="KW-1133">Transmembrane helix</keyword>
<gene>
    <name evidence="2" type="ORF">PSA7680_00722</name>
</gene>
<dbReference type="GO" id="GO:0010468">
    <property type="term" value="P:regulation of gene expression"/>
    <property type="evidence" value="ECO:0007669"/>
    <property type="project" value="InterPro"/>
</dbReference>
<keyword evidence="1" id="KW-0472">Membrane</keyword>
<dbReference type="PANTHER" id="PTHR38457">
    <property type="entry name" value="REGULATOR ABRB-RELATED"/>
    <property type="match status" value="1"/>
</dbReference>
<feature type="transmembrane region" description="Helical" evidence="1">
    <location>
        <begin position="190"/>
        <end position="209"/>
    </location>
</feature>